<gene>
    <name evidence="1" type="ORF">GHT07_02405</name>
</gene>
<evidence type="ECO:0000313" key="1">
    <source>
        <dbReference type="EMBL" id="MRD46115.1"/>
    </source>
</evidence>
<proteinExistence type="predicted"/>
<protein>
    <recommendedName>
        <fullName evidence="3">Cytidylate kinase</fullName>
    </recommendedName>
</protein>
<keyword evidence="2" id="KW-1185">Reference proteome</keyword>
<organism evidence="1 2">
    <name type="scientific">Caenimonas koreensis DSM 17982</name>
    <dbReference type="NCBI Taxonomy" id="1121255"/>
    <lineage>
        <taxon>Bacteria</taxon>
        <taxon>Pseudomonadati</taxon>
        <taxon>Pseudomonadota</taxon>
        <taxon>Betaproteobacteria</taxon>
        <taxon>Burkholderiales</taxon>
        <taxon>Comamonadaceae</taxon>
        <taxon>Caenimonas</taxon>
    </lineage>
</organism>
<evidence type="ECO:0000313" key="2">
    <source>
        <dbReference type="Proteomes" id="UP000487350"/>
    </source>
</evidence>
<evidence type="ECO:0008006" key="3">
    <source>
        <dbReference type="Google" id="ProtNLM"/>
    </source>
</evidence>
<comment type="caution">
    <text evidence="1">The sequence shown here is derived from an EMBL/GenBank/DDBJ whole genome shotgun (WGS) entry which is preliminary data.</text>
</comment>
<dbReference type="Proteomes" id="UP000487350">
    <property type="component" value="Unassembled WGS sequence"/>
</dbReference>
<dbReference type="EMBL" id="WJBU01000002">
    <property type="protein sequence ID" value="MRD46115.1"/>
    <property type="molecule type" value="Genomic_DNA"/>
</dbReference>
<dbReference type="InterPro" id="IPR027417">
    <property type="entry name" value="P-loop_NTPase"/>
</dbReference>
<dbReference type="Pfam" id="PF13189">
    <property type="entry name" value="Cytidylate_kin2"/>
    <property type="match status" value="1"/>
</dbReference>
<name>A0A844APT0_9BURK</name>
<dbReference type="OrthoDB" id="9781180at2"/>
<dbReference type="Gene3D" id="3.40.50.300">
    <property type="entry name" value="P-loop containing nucleotide triphosphate hydrolases"/>
    <property type="match status" value="1"/>
</dbReference>
<reference evidence="1 2" key="1">
    <citation type="submission" date="2019-11" db="EMBL/GenBank/DDBJ databases">
        <title>Caenimonas koreensis gen. nov., sp. nov., isolated from activated sludge.</title>
        <authorList>
            <person name="Seung H.R."/>
        </authorList>
    </citation>
    <scope>NUCLEOTIDE SEQUENCE [LARGE SCALE GENOMIC DNA]</scope>
    <source>
        <strain evidence="1 2">EMB320</strain>
    </source>
</reference>
<dbReference type="AlphaFoldDB" id="A0A844APT0"/>
<accession>A0A844APT0</accession>
<dbReference type="RefSeq" id="WP_153583470.1">
    <property type="nucleotide sequence ID" value="NZ_WJBU01000002.1"/>
</dbReference>
<sequence>MTARVICISRALYTDAQGVAAEVAKELGYRIVDEEIVAKAAELRKVAPQEVASVETRKSFLSSLVNEISSSSADVFNYILNPKAAGAGDDMRQWIRQAILETAEEGNVIILAHAASYALARRKDVLRVLITGSEFGRVHNWLPTAGGKSRHEAAEEIRASDAARADYLKRFYDVKTETPDHYDLTVSMDTLKAPAVAALIVQAATSIE</sequence>